<name>A0A397SU34_9GLOM</name>
<dbReference type="Pfam" id="PF07534">
    <property type="entry name" value="TLD"/>
    <property type="match status" value="1"/>
</dbReference>
<protein>
    <recommendedName>
        <fullName evidence="1">TLDc domain-containing protein</fullName>
    </recommendedName>
</protein>
<dbReference type="InterPro" id="IPR006571">
    <property type="entry name" value="TLDc_dom"/>
</dbReference>
<feature type="domain" description="TLDc" evidence="1">
    <location>
        <begin position="14"/>
        <end position="184"/>
    </location>
</feature>
<evidence type="ECO:0000313" key="2">
    <source>
        <dbReference type="EMBL" id="RIA86391.1"/>
    </source>
</evidence>
<dbReference type="EMBL" id="QKYT01000366">
    <property type="protein sequence ID" value="RIA86391.1"/>
    <property type="molecule type" value="Genomic_DNA"/>
</dbReference>
<dbReference type="PROSITE" id="PS51886">
    <property type="entry name" value="TLDC"/>
    <property type="match status" value="1"/>
</dbReference>
<evidence type="ECO:0000259" key="1">
    <source>
        <dbReference type="PROSITE" id="PS51886"/>
    </source>
</evidence>
<dbReference type="Proteomes" id="UP000265703">
    <property type="component" value="Unassembled WGS sequence"/>
</dbReference>
<keyword evidence="3" id="KW-1185">Reference proteome</keyword>
<gene>
    <name evidence="2" type="ORF">C1645_779764</name>
</gene>
<accession>A0A397SU34</accession>
<proteinExistence type="predicted"/>
<reference evidence="2 3" key="1">
    <citation type="submission" date="2018-06" db="EMBL/GenBank/DDBJ databases">
        <title>Comparative genomics reveals the genomic features of Rhizophagus irregularis, R. cerebriforme, R. diaphanum and Gigaspora rosea, and their symbiotic lifestyle signature.</title>
        <authorList>
            <person name="Morin E."/>
            <person name="San Clemente H."/>
            <person name="Chen E.C.H."/>
            <person name="De La Providencia I."/>
            <person name="Hainaut M."/>
            <person name="Kuo A."/>
            <person name="Kohler A."/>
            <person name="Murat C."/>
            <person name="Tang N."/>
            <person name="Roy S."/>
            <person name="Loubradou J."/>
            <person name="Henrissat B."/>
            <person name="Grigoriev I.V."/>
            <person name="Corradi N."/>
            <person name="Roux C."/>
            <person name="Martin F.M."/>
        </authorList>
    </citation>
    <scope>NUCLEOTIDE SEQUENCE [LARGE SCALE GENOMIC DNA]</scope>
    <source>
        <strain evidence="2 3">DAOM 227022</strain>
    </source>
</reference>
<organism evidence="2 3">
    <name type="scientific">Glomus cerebriforme</name>
    <dbReference type="NCBI Taxonomy" id="658196"/>
    <lineage>
        <taxon>Eukaryota</taxon>
        <taxon>Fungi</taxon>
        <taxon>Fungi incertae sedis</taxon>
        <taxon>Mucoromycota</taxon>
        <taxon>Glomeromycotina</taxon>
        <taxon>Glomeromycetes</taxon>
        <taxon>Glomerales</taxon>
        <taxon>Glomeraceae</taxon>
        <taxon>Glomus</taxon>
    </lineage>
</organism>
<dbReference type="OrthoDB" id="2439862at2759"/>
<evidence type="ECO:0000313" key="3">
    <source>
        <dbReference type="Proteomes" id="UP000265703"/>
    </source>
</evidence>
<sequence length="192" mass="22287">MSTPKYIRYKFDSVIINQKHMTLLASWIDKKEEHFKYSDFIPYEFKLLYRSCRDGIDPIIFHDKCDNKGATIVVAKIEKSEQLVGGYNPLFWDSTREHRSTYDSFIFLFENKNNLQSAKVGYSNGKDSIGGFPNSGPVFGGGNGCHLYSTENNIWCNDAENKKYPKIGIPHMFIVDNYEVFQVIKRKSTFYE</sequence>
<dbReference type="AlphaFoldDB" id="A0A397SU34"/>
<comment type="caution">
    <text evidence="2">The sequence shown here is derived from an EMBL/GenBank/DDBJ whole genome shotgun (WGS) entry which is preliminary data.</text>
</comment>